<name>A0ABZ2G6N7_9SPHN</name>
<dbReference type="Proteomes" id="UP001382935">
    <property type="component" value="Chromosome"/>
</dbReference>
<organism evidence="1 2">
    <name type="scientific">Sphingomonas kaistensis</name>
    <dbReference type="NCBI Taxonomy" id="298708"/>
    <lineage>
        <taxon>Bacteria</taxon>
        <taxon>Pseudomonadati</taxon>
        <taxon>Pseudomonadota</taxon>
        <taxon>Alphaproteobacteria</taxon>
        <taxon>Sphingomonadales</taxon>
        <taxon>Sphingomonadaceae</taxon>
        <taxon>Sphingomonas</taxon>
    </lineage>
</organism>
<gene>
    <name evidence="1" type="ORF">V6R86_13575</name>
</gene>
<protein>
    <submittedName>
        <fullName evidence="1">Uncharacterized protein</fullName>
    </submittedName>
</protein>
<evidence type="ECO:0000313" key="2">
    <source>
        <dbReference type="Proteomes" id="UP001382935"/>
    </source>
</evidence>
<evidence type="ECO:0000313" key="1">
    <source>
        <dbReference type="EMBL" id="WWM71670.1"/>
    </source>
</evidence>
<dbReference type="EMBL" id="CP145607">
    <property type="protein sequence ID" value="WWM71670.1"/>
    <property type="molecule type" value="Genomic_DNA"/>
</dbReference>
<accession>A0ABZ2G6N7</accession>
<dbReference type="RefSeq" id="WP_338505249.1">
    <property type="nucleotide sequence ID" value="NZ_CP145607.1"/>
</dbReference>
<proteinExistence type="predicted"/>
<keyword evidence="2" id="KW-1185">Reference proteome</keyword>
<reference evidence="1 2" key="1">
    <citation type="submission" date="2024-02" db="EMBL/GenBank/DDBJ databases">
        <title>Full genome sequence of Sphingomonas kaistensis.</title>
        <authorList>
            <person name="Poletto B.L."/>
            <person name="Silva G."/>
            <person name="Galante D."/>
            <person name="Campos K.R."/>
            <person name="Santos M.B.N."/>
            <person name="Sacchi C.T."/>
        </authorList>
    </citation>
    <scope>NUCLEOTIDE SEQUENCE [LARGE SCALE GENOMIC DNA]</scope>
    <source>
        <strain evidence="1 2">MA4R</strain>
    </source>
</reference>
<sequence length="117" mass="12165">MTLSDSSRPAAHRSLALLLALFYGILTGATLSPVPVEAQPHAASAFAKRLVIAPAGNDGRAAIKNQRHDPDPVILPPFASEVRTSVLRPVGEQALVSRRVDAVAGGAPYRARAPPAA</sequence>